<name>A0AA88VMC0_9ASTE</name>
<dbReference type="PANTHER" id="PTHR46031:SF29">
    <property type="entry name" value="DRBM DOMAIN-CONTAINING PROTEIN"/>
    <property type="match status" value="1"/>
</dbReference>
<sequence length="139" mass="16071">MKIYAFWVQKDEIDHIHHSPQALPDALITTVIRKLLHCSVFGFKYEHHWRDMYKNHLQELAQRSCFNLPSFACIGERPDHAPRFKASVNFNGEIFDISSYCTTLRQDEHAVAEVAFNVLSTRVPSRSSSCKLIPSLRVL</sequence>
<proteinExistence type="predicted"/>
<evidence type="ECO:0000313" key="4">
    <source>
        <dbReference type="EMBL" id="KAK3010083.1"/>
    </source>
</evidence>
<dbReference type="Pfam" id="PF00035">
    <property type="entry name" value="dsrm"/>
    <property type="match status" value="1"/>
</dbReference>
<evidence type="ECO:0000313" key="5">
    <source>
        <dbReference type="Proteomes" id="UP001188597"/>
    </source>
</evidence>
<dbReference type="InterPro" id="IPR044450">
    <property type="entry name" value="AtDRB-like_DSRM_1"/>
</dbReference>
<keyword evidence="1" id="KW-0677">Repeat</keyword>
<evidence type="ECO:0000259" key="3">
    <source>
        <dbReference type="SMART" id="SM00358"/>
    </source>
</evidence>
<dbReference type="Gene3D" id="3.30.160.20">
    <property type="match status" value="1"/>
</dbReference>
<evidence type="ECO:0000256" key="2">
    <source>
        <dbReference type="ARBA" id="ARBA00022884"/>
    </source>
</evidence>
<organism evidence="4 5">
    <name type="scientific">Escallonia herrerae</name>
    <dbReference type="NCBI Taxonomy" id="1293975"/>
    <lineage>
        <taxon>Eukaryota</taxon>
        <taxon>Viridiplantae</taxon>
        <taxon>Streptophyta</taxon>
        <taxon>Embryophyta</taxon>
        <taxon>Tracheophyta</taxon>
        <taxon>Spermatophyta</taxon>
        <taxon>Magnoliopsida</taxon>
        <taxon>eudicotyledons</taxon>
        <taxon>Gunneridae</taxon>
        <taxon>Pentapetalae</taxon>
        <taxon>asterids</taxon>
        <taxon>campanulids</taxon>
        <taxon>Escalloniales</taxon>
        <taxon>Escalloniaceae</taxon>
        <taxon>Escallonia</taxon>
    </lineage>
</organism>
<dbReference type="SMART" id="SM00358">
    <property type="entry name" value="DSRM"/>
    <property type="match status" value="1"/>
</dbReference>
<feature type="domain" description="DRBM" evidence="3">
    <location>
        <begin position="53"/>
        <end position="120"/>
    </location>
</feature>
<dbReference type="SUPFAM" id="SSF54768">
    <property type="entry name" value="dsRNA-binding domain-like"/>
    <property type="match status" value="1"/>
</dbReference>
<dbReference type="GO" id="GO:0003725">
    <property type="term" value="F:double-stranded RNA binding"/>
    <property type="evidence" value="ECO:0007669"/>
    <property type="project" value="InterPro"/>
</dbReference>
<dbReference type="AlphaFoldDB" id="A0AA88VMC0"/>
<dbReference type="Proteomes" id="UP001188597">
    <property type="component" value="Unassembled WGS sequence"/>
</dbReference>
<reference evidence="4" key="1">
    <citation type="submission" date="2022-12" db="EMBL/GenBank/DDBJ databases">
        <title>Draft genome assemblies for two species of Escallonia (Escalloniales).</title>
        <authorList>
            <person name="Chanderbali A."/>
            <person name="Dervinis C."/>
            <person name="Anghel I."/>
            <person name="Soltis D."/>
            <person name="Soltis P."/>
            <person name="Zapata F."/>
        </authorList>
    </citation>
    <scope>NUCLEOTIDE SEQUENCE</scope>
    <source>
        <strain evidence="4">UCBG64.0493</strain>
        <tissue evidence="4">Leaf</tissue>
    </source>
</reference>
<gene>
    <name evidence="4" type="ORF">RJ639_012254</name>
</gene>
<dbReference type="CDD" id="cd19907">
    <property type="entry name" value="DSRM_AtDRB-like_rpt1"/>
    <property type="match status" value="1"/>
</dbReference>
<dbReference type="InterPro" id="IPR014720">
    <property type="entry name" value="dsRBD_dom"/>
</dbReference>
<protein>
    <recommendedName>
        <fullName evidence="3">DRBM domain-containing protein</fullName>
    </recommendedName>
</protein>
<dbReference type="PANTHER" id="PTHR46031">
    <property type="match status" value="1"/>
</dbReference>
<evidence type="ECO:0000256" key="1">
    <source>
        <dbReference type="ARBA" id="ARBA00022737"/>
    </source>
</evidence>
<comment type="caution">
    <text evidence="4">The sequence shown here is derived from an EMBL/GenBank/DDBJ whole genome shotgun (WGS) entry which is preliminary data.</text>
</comment>
<accession>A0AA88VMC0</accession>
<dbReference type="EMBL" id="JAVXUP010001578">
    <property type="protein sequence ID" value="KAK3010083.1"/>
    <property type="molecule type" value="Genomic_DNA"/>
</dbReference>
<keyword evidence="5" id="KW-1185">Reference proteome</keyword>
<keyword evidence="2" id="KW-0694">RNA-binding</keyword>